<evidence type="ECO:0000259" key="3">
    <source>
        <dbReference type="Pfam" id="PF25973"/>
    </source>
</evidence>
<protein>
    <recommendedName>
        <fullName evidence="3">CzcB-like barrel-sandwich hybrid domain-containing protein</fullName>
    </recommendedName>
</protein>
<dbReference type="SUPFAM" id="SSF111369">
    <property type="entry name" value="HlyD-like secretion proteins"/>
    <property type="match status" value="1"/>
</dbReference>
<dbReference type="GO" id="GO:0015562">
    <property type="term" value="F:efflux transmembrane transporter activity"/>
    <property type="evidence" value="ECO:0007669"/>
    <property type="project" value="TreeGrafter"/>
</dbReference>
<dbReference type="PANTHER" id="PTHR30469:SF15">
    <property type="entry name" value="HLYD FAMILY OF SECRETION PROTEINS"/>
    <property type="match status" value="1"/>
</dbReference>
<dbReference type="PANTHER" id="PTHR30469">
    <property type="entry name" value="MULTIDRUG RESISTANCE PROTEIN MDTA"/>
    <property type="match status" value="1"/>
</dbReference>
<dbReference type="Proteomes" id="UP000427906">
    <property type="component" value="Chromosome"/>
</dbReference>
<reference evidence="4 5" key="1">
    <citation type="submission" date="2019-11" db="EMBL/GenBank/DDBJ databases">
        <title>Comparative genomics of hydrocarbon-degrading Desulfosarcina strains.</title>
        <authorList>
            <person name="Watanabe M."/>
            <person name="Kojima H."/>
            <person name="Fukui M."/>
        </authorList>
    </citation>
    <scope>NUCLEOTIDE SEQUENCE [LARGE SCALE GENOMIC DNA]</scope>
    <source>
        <strain evidence="4 5">PL12</strain>
    </source>
</reference>
<dbReference type="Gene3D" id="2.40.30.170">
    <property type="match status" value="1"/>
</dbReference>
<dbReference type="Pfam" id="PF25973">
    <property type="entry name" value="BSH_CzcB"/>
    <property type="match status" value="1"/>
</dbReference>
<dbReference type="RefSeq" id="WP_155318819.1">
    <property type="nucleotide sequence ID" value="NZ_AP021874.1"/>
</dbReference>
<evidence type="ECO:0000313" key="5">
    <source>
        <dbReference type="Proteomes" id="UP000427906"/>
    </source>
</evidence>
<comment type="similarity">
    <text evidence="1">Belongs to the membrane fusion protein (MFP) (TC 8.A.1) family.</text>
</comment>
<keyword evidence="5" id="KW-1185">Reference proteome</keyword>
<dbReference type="Gene3D" id="1.10.287.470">
    <property type="entry name" value="Helix hairpin bin"/>
    <property type="match status" value="1"/>
</dbReference>
<dbReference type="KEGG" id="dalk:DSCA_48480"/>
<dbReference type="AlphaFoldDB" id="A0A5K7YQC1"/>
<sequence length="289" mass="31821">MFILNKKTLFILTLSIFFLSATPAWSETAEYDGLIEPCEVVEIGAPAEGIVARVMVERSSLIKQGQVLVELESSVERAALAKARTMATFDGEIDLQQAQQAFARRVHQRVRQLSVISPQEKDQAATEIILTGHRLQKARENRILAELDLQKARAALARRSIKSPISGVVVDRYVSPGEYVNNQPLLRIAQIDPLRVEVIVPARMFGRINPGMVATIIPELPKYGELTATVTIVDRVIDSASSTFGVRLELPNADQQMPSGLKCLVRFEIEEGEGMKMAAAGEGVDQTKN</sequence>
<evidence type="ECO:0000313" key="4">
    <source>
        <dbReference type="EMBL" id="BBO70918.1"/>
    </source>
</evidence>
<dbReference type="InterPro" id="IPR058647">
    <property type="entry name" value="BSH_CzcB-like"/>
</dbReference>
<feature type="signal peptide" evidence="2">
    <location>
        <begin position="1"/>
        <end position="26"/>
    </location>
</feature>
<dbReference type="EMBL" id="AP021874">
    <property type="protein sequence ID" value="BBO70918.1"/>
    <property type="molecule type" value="Genomic_DNA"/>
</dbReference>
<dbReference type="InterPro" id="IPR006143">
    <property type="entry name" value="RND_pump_MFP"/>
</dbReference>
<proteinExistence type="inferred from homology"/>
<dbReference type="OrthoDB" id="9784484at2"/>
<keyword evidence="2" id="KW-0732">Signal</keyword>
<accession>A0A5K7YQC1</accession>
<name>A0A5K7YQC1_9BACT</name>
<dbReference type="GO" id="GO:1990281">
    <property type="term" value="C:efflux pump complex"/>
    <property type="evidence" value="ECO:0007669"/>
    <property type="project" value="TreeGrafter"/>
</dbReference>
<organism evidence="4 5">
    <name type="scientific">Desulfosarcina alkanivorans</name>
    <dbReference type="NCBI Taxonomy" id="571177"/>
    <lineage>
        <taxon>Bacteria</taxon>
        <taxon>Pseudomonadati</taxon>
        <taxon>Thermodesulfobacteriota</taxon>
        <taxon>Desulfobacteria</taxon>
        <taxon>Desulfobacterales</taxon>
        <taxon>Desulfosarcinaceae</taxon>
        <taxon>Desulfosarcina</taxon>
    </lineage>
</organism>
<evidence type="ECO:0000256" key="2">
    <source>
        <dbReference type="SAM" id="SignalP"/>
    </source>
</evidence>
<feature type="domain" description="CzcB-like barrel-sandwich hybrid" evidence="3">
    <location>
        <begin position="40"/>
        <end position="183"/>
    </location>
</feature>
<evidence type="ECO:0000256" key="1">
    <source>
        <dbReference type="ARBA" id="ARBA00009477"/>
    </source>
</evidence>
<feature type="chain" id="PRO_5024368233" description="CzcB-like barrel-sandwich hybrid domain-containing protein" evidence="2">
    <location>
        <begin position="27"/>
        <end position="289"/>
    </location>
</feature>
<gene>
    <name evidence="4" type="ORF">DSCA_48480</name>
</gene>
<dbReference type="Gene3D" id="2.40.50.100">
    <property type="match status" value="1"/>
</dbReference>
<dbReference type="NCBIfam" id="TIGR01730">
    <property type="entry name" value="RND_mfp"/>
    <property type="match status" value="1"/>
</dbReference>